<evidence type="ECO:0000313" key="3">
    <source>
        <dbReference type="Proteomes" id="UP000024376"/>
    </source>
</evidence>
<evidence type="ECO:0000313" key="2">
    <source>
        <dbReference type="EMBL" id="ETS03648.1"/>
    </source>
</evidence>
<dbReference type="Gene3D" id="3.20.20.80">
    <property type="entry name" value="Glycosidases"/>
    <property type="match status" value="1"/>
</dbReference>
<name>A0A024SEX7_HYPJR</name>
<organism evidence="2 3">
    <name type="scientific">Hypocrea jecorina (strain ATCC 56765 / BCRC 32924 / NRRL 11460 / Rut C-30)</name>
    <name type="common">Trichoderma reesei</name>
    <dbReference type="NCBI Taxonomy" id="1344414"/>
    <lineage>
        <taxon>Eukaryota</taxon>
        <taxon>Fungi</taxon>
        <taxon>Dikarya</taxon>
        <taxon>Ascomycota</taxon>
        <taxon>Pezizomycotina</taxon>
        <taxon>Sordariomycetes</taxon>
        <taxon>Hypocreomycetidae</taxon>
        <taxon>Hypocreales</taxon>
        <taxon>Hypocreaceae</taxon>
        <taxon>Trichoderma</taxon>
    </lineage>
</organism>
<feature type="chain" id="PRO_5001533856" evidence="1">
    <location>
        <begin position="20"/>
        <end position="409"/>
    </location>
</feature>
<dbReference type="EMBL" id="KI911142">
    <property type="protein sequence ID" value="ETS03648.1"/>
    <property type="molecule type" value="Genomic_DNA"/>
</dbReference>
<evidence type="ECO:0000256" key="1">
    <source>
        <dbReference type="SAM" id="SignalP"/>
    </source>
</evidence>
<sequence length="409" mass="43986">MKASLSWLLYAATASAAAAHQHPHPGRAAAAIDASTIQGKWLYGYQGWFRKPGPGVNNHWSADGQTPGPNNIEIDFIPDVSQYPANCLFDTALTLPNGQPAKFYDSTCDGVIDLHFKWMQQYGIDGVIVQRFSGSINDQSFITVLNQVKAAAEKYGRGFIVEWDVSGADSSQGSVASLLLSDYNAKIKQFTSSPAYIHQDGKPVVMVFGIGFQGMKTSAADSVNIANQLKNAGLYVGFGVPEQWAGDVNGNTGYVQAFKAADFISPWTVGGYSAAGYQGFHNSVQVPDSQLLQSLGKKYAPVIFPGTSAYHLNGGTNPSAFDYFPRYNGSFLSAQADALTSMAIKPFFIFNAMFDEVNEAGTQSMPALKTNQLPTNQKFVGLDNDFPDTSFYLSLGGQKAAAFHSAAHP</sequence>
<dbReference type="AlphaFoldDB" id="A0A024SEX7"/>
<dbReference type="KEGG" id="trr:M419DRAFT_74989"/>
<dbReference type="HOGENOM" id="CLU_019346_1_0_1"/>
<feature type="signal peptide" evidence="1">
    <location>
        <begin position="1"/>
        <end position="19"/>
    </location>
</feature>
<gene>
    <name evidence="2" type="ORF">M419DRAFT_74989</name>
</gene>
<dbReference type="CDD" id="cd11576">
    <property type="entry name" value="GH99_GH71_like_2"/>
    <property type="match status" value="1"/>
</dbReference>
<reference evidence="3" key="1">
    <citation type="journal article" date="2013" name="Ind. Biotechnol.">
        <title>Comparative genomics analysis of Trichoderma reesei strains.</title>
        <authorList>
            <person name="Koike H."/>
            <person name="Aerts A."/>
            <person name="LaButti K."/>
            <person name="Grigoriev I.V."/>
            <person name="Baker S.E."/>
        </authorList>
    </citation>
    <scope>NUCLEOTIDE SEQUENCE [LARGE SCALE GENOMIC DNA]</scope>
    <source>
        <strain evidence="3">ATCC 56765 / BCRC 32924 / NRRL 11460 / Rut C-30</strain>
    </source>
</reference>
<dbReference type="Proteomes" id="UP000024376">
    <property type="component" value="Unassembled WGS sequence"/>
</dbReference>
<accession>A0A024SEX7</accession>
<dbReference type="OrthoDB" id="2589715at2759"/>
<protein>
    <submittedName>
        <fullName evidence="2">Uncharacterized protein</fullName>
    </submittedName>
</protein>
<proteinExistence type="predicted"/>
<keyword evidence="1" id="KW-0732">Signal</keyword>